<proteinExistence type="predicted"/>
<protein>
    <recommendedName>
        <fullName evidence="3">SprT-like family protein</fullName>
    </recommendedName>
</protein>
<organism evidence="1 2">
    <name type="scientific">Megasphaera paucivorans</name>
    <dbReference type="NCBI Taxonomy" id="349095"/>
    <lineage>
        <taxon>Bacteria</taxon>
        <taxon>Bacillati</taxon>
        <taxon>Bacillota</taxon>
        <taxon>Negativicutes</taxon>
        <taxon>Veillonellales</taxon>
        <taxon>Veillonellaceae</taxon>
        <taxon>Megasphaera</taxon>
    </lineage>
</organism>
<evidence type="ECO:0000313" key="2">
    <source>
        <dbReference type="Proteomes" id="UP000199309"/>
    </source>
</evidence>
<dbReference type="AlphaFoldDB" id="A0A1G9QCK3"/>
<dbReference type="EMBL" id="FNHQ01000001">
    <property type="protein sequence ID" value="SDM08719.1"/>
    <property type="molecule type" value="Genomic_DNA"/>
</dbReference>
<dbReference type="RefSeq" id="WP_091647371.1">
    <property type="nucleotide sequence ID" value="NZ_FNHQ01000001.1"/>
</dbReference>
<reference evidence="1 2" key="1">
    <citation type="submission" date="2016-10" db="EMBL/GenBank/DDBJ databases">
        <authorList>
            <person name="de Groot N.N."/>
        </authorList>
    </citation>
    <scope>NUCLEOTIDE SEQUENCE [LARGE SCALE GENOMIC DNA]</scope>
    <source>
        <strain evidence="1 2">DSM 16981</strain>
    </source>
</reference>
<accession>A0A1G9QCK3</accession>
<name>A0A1G9QCK3_9FIRM</name>
<dbReference type="STRING" id="349095.SAMN05660299_00190"/>
<evidence type="ECO:0008006" key="3">
    <source>
        <dbReference type="Google" id="ProtNLM"/>
    </source>
</evidence>
<dbReference type="Proteomes" id="UP000199309">
    <property type="component" value="Unassembled WGS sequence"/>
</dbReference>
<gene>
    <name evidence="1" type="ORF">SAMN05660299_00190</name>
</gene>
<evidence type="ECO:0000313" key="1">
    <source>
        <dbReference type="EMBL" id="SDM08719.1"/>
    </source>
</evidence>
<keyword evidence="2" id="KW-1185">Reference proteome</keyword>
<sequence length="141" mass="16663">MTEPIIEFTSIKQAYDCLHEWQNRLFLDDWIIKLNLLPRIQMTDDDAGHNTFQITNKASVISICIPDDDAKSRISKFCQELILVHELLHLKYNLVDASNPSYEEVSLMQTEHMLLEQMAKSLIMAKYNLQREWFINFKEDK</sequence>